<feature type="transmembrane region" description="Helical" evidence="2">
    <location>
        <begin position="6"/>
        <end position="26"/>
    </location>
</feature>
<keyword evidence="2" id="KW-1133">Transmembrane helix</keyword>
<reference evidence="3 4" key="1">
    <citation type="submission" date="2023-08" db="EMBL/GenBank/DDBJ databases">
        <title>Oxalobacteraceae gen .nov., isolated from river sludge outside the plant.</title>
        <authorList>
            <person name="Zhao S.Y."/>
        </authorList>
    </citation>
    <scope>NUCLEOTIDE SEQUENCE [LARGE SCALE GENOMIC DNA]</scope>
    <source>
        <strain evidence="3 4">R-40</strain>
    </source>
</reference>
<keyword evidence="2" id="KW-0472">Membrane</keyword>
<accession>A0ABU1BS07</accession>
<protein>
    <submittedName>
        <fullName evidence="3">Uncharacterized protein</fullName>
    </submittedName>
</protein>
<evidence type="ECO:0000256" key="2">
    <source>
        <dbReference type="SAM" id="Phobius"/>
    </source>
</evidence>
<comment type="caution">
    <text evidence="3">The sequence shown here is derived from an EMBL/GenBank/DDBJ whole genome shotgun (WGS) entry which is preliminary data.</text>
</comment>
<keyword evidence="2" id="KW-0812">Transmembrane</keyword>
<proteinExistence type="predicted"/>
<gene>
    <name evidence="3" type="ORF">Q8A64_14695</name>
</gene>
<dbReference type="EMBL" id="JAUYVH010000011">
    <property type="protein sequence ID" value="MDQ9171659.1"/>
    <property type="molecule type" value="Genomic_DNA"/>
</dbReference>
<feature type="region of interest" description="Disordered" evidence="1">
    <location>
        <begin position="61"/>
        <end position="82"/>
    </location>
</feature>
<dbReference type="Proteomes" id="UP001225596">
    <property type="component" value="Unassembled WGS sequence"/>
</dbReference>
<sequence>MAVFVAVDAVVVAGVDCGVVGIKIVIFKAARWSGQCAYIVIIEALIYIFIMVGHFHPDHSKHHRFTSAKTNSVSDPVSLLNA</sequence>
<keyword evidence="4" id="KW-1185">Reference proteome</keyword>
<evidence type="ECO:0000313" key="4">
    <source>
        <dbReference type="Proteomes" id="UP001225596"/>
    </source>
</evidence>
<feature type="compositionally biased region" description="Polar residues" evidence="1">
    <location>
        <begin position="67"/>
        <end position="82"/>
    </location>
</feature>
<evidence type="ECO:0000313" key="3">
    <source>
        <dbReference type="EMBL" id="MDQ9171659.1"/>
    </source>
</evidence>
<organism evidence="3 4">
    <name type="scientific">Keguizhuia sedimenti</name>
    <dbReference type="NCBI Taxonomy" id="3064264"/>
    <lineage>
        <taxon>Bacteria</taxon>
        <taxon>Pseudomonadati</taxon>
        <taxon>Pseudomonadota</taxon>
        <taxon>Betaproteobacteria</taxon>
        <taxon>Burkholderiales</taxon>
        <taxon>Oxalobacteraceae</taxon>
        <taxon>Keguizhuia</taxon>
    </lineage>
</organism>
<feature type="transmembrane region" description="Helical" evidence="2">
    <location>
        <begin position="38"/>
        <end position="56"/>
    </location>
</feature>
<name>A0ABU1BS07_9BURK</name>
<dbReference type="RefSeq" id="WP_338437662.1">
    <property type="nucleotide sequence ID" value="NZ_JAUYVH010000011.1"/>
</dbReference>
<evidence type="ECO:0000256" key="1">
    <source>
        <dbReference type="SAM" id="MobiDB-lite"/>
    </source>
</evidence>